<organism evidence="8 9">
    <name type="scientific">Anolis carolinensis</name>
    <name type="common">Green anole</name>
    <name type="synonym">American chameleon</name>
    <dbReference type="NCBI Taxonomy" id="28377"/>
    <lineage>
        <taxon>Eukaryota</taxon>
        <taxon>Metazoa</taxon>
        <taxon>Chordata</taxon>
        <taxon>Craniata</taxon>
        <taxon>Vertebrata</taxon>
        <taxon>Euteleostomi</taxon>
        <taxon>Lepidosauria</taxon>
        <taxon>Squamata</taxon>
        <taxon>Bifurcata</taxon>
        <taxon>Unidentata</taxon>
        <taxon>Episquamata</taxon>
        <taxon>Toxicofera</taxon>
        <taxon>Iguania</taxon>
        <taxon>Dactyloidae</taxon>
        <taxon>Anolis</taxon>
    </lineage>
</organism>
<sequence length="403" mass="44793">MPAIDVGETSGEKTSRTWPYSPENIPQYPICITFSRCLSQRSRFAPAALFQPSFGEEAAGARSLTHFQALQQRNREEDALRDMGLSDAERRLWRGNRGGEEQEEQSPGLGATPEARQDRLRAIQEKIAERQRILALPQRFAGSKPLSRREMEIERSLFQGTDRHAFLRGLYHQGEAPQKDSSATEGPAARLETLYQEVLAPAPPREPLPEPPTHGTDPAPHPETTALVTRPVTFIPEEEICQSRLSEEEIRQIPRFASYDPGEPSQVLYLKNLSRQVTVEDLMSVFARFQEKEGPQIRFRLLSGRMRGQAFLTFPSISVAQAALQLASGYHLLGKPLVIEFGKSKGRPEPIPSPGTPAPPSEEENLTSVDVAENSKKHRTGSTIASREGIVFSGERPDVGQPS</sequence>
<evidence type="ECO:0000256" key="1">
    <source>
        <dbReference type="ARBA" id="ARBA00022884"/>
    </source>
</evidence>
<dbReference type="InterPro" id="IPR045164">
    <property type="entry name" value="RBM41/RNPC3"/>
</dbReference>
<keyword evidence="9" id="KW-1185">Reference proteome</keyword>
<dbReference type="eggNOG" id="ENOG502RIV3">
    <property type="taxonomic scope" value="Eukaryota"/>
</dbReference>
<evidence type="ECO:0000256" key="2">
    <source>
        <dbReference type="ARBA" id="ARBA00056959"/>
    </source>
</evidence>
<feature type="region of interest" description="Disordered" evidence="6">
    <location>
        <begin position="202"/>
        <end position="224"/>
    </location>
</feature>
<dbReference type="Proteomes" id="UP000001646">
    <property type="component" value="Unplaced"/>
</dbReference>
<dbReference type="SMART" id="SM00360">
    <property type="entry name" value="RRM"/>
    <property type="match status" value="1"/>
</dbReference>
<dbReference type="GO" id="GO:0005689">
    <property type="term" value="C:U12-type spliceosomal complex"/>
    <property type="evidence" value="ECO:0000318"/>
    <property type="project" value="GO_Central"/>
</dbReference>
<feature type="region of interest" description="Disordered" evidence="6">
    <location>
        <begin position="1"/>
        <end position="20"/>
    </location>
</feature>
<feature type="domain" description="RRM" evidence="7">
    <location>
        <begin position="266"/>
        <end position="344"/>
    </location>
</feature>
<reference evidence="8" key="2">
    <citation type="submission" date="2025-08" db="UniProtKB">
        <authorList>
            <consortium name="Ensembl"/>
        </authorList>
    </citation>
    <scope>IDENTIFICATION</scope>
</reference>
<dbReference type="GeneTree" id="ENSGT00530000063786"/>
<dbReference type="GO" id="GO:0097157">
    <property type="term" value="F:pre-mRNA intronic binding"/>
    <property type="evidence" value="ECO:0000318"/>
    <property type="project" value="GO_Central"/>
</dbReference>
<name>H9GKQ8_ANOCA</name>
<dbReference type="Pfam" id="PF00076">
    <property type="entry name" value="RRM_1"/>
    <property type="match status" value="1"/>
</dbReference>
<dbReference type="InterPro" id="IPR000504">
    <property type="entry name" value="RRM_dom"/>
</dbReference>
<evidence type="ECO:0000259" key="7">
    <source>
        <dbReference type="PROSITE" id="PS50102"/>
    </source>
</evidence>
<feature type="region of interest" description="Disordered" evidence="6">
    <location>
        <begin position="343"/>
        <end position="403"/>
    </location>
</feature>
<dbReference type="GO" id="GO:0030626">
    <property type="term" value="F:U12 snRNA binding"/>
    <property type="evidence" value="ECO:0000318"/>
    <property type="project" value="GO_Central"/>
</dbReference>
<dbReference type="InParanoid" id="H9GKQ8"/>
<accession>H9GKQ8</accession>
<feature type="compositionally biased region" description="Pro residues" evidence="6">
    <location>
        <begin position="202"/>
        <end position="212"/>
    </location>
</feature>
<feature type="compositionally biased region" description="Pro residues" evidence="6">
    <location>
        <begin position="349"/>
        <end position="360"/>
    </location>
</feature>
<dbReference type="Gene3D" id="3.30.70.330">
    <property type="match status" value="1"/>
</dbReference>
<evidence type="ECO:0000256" key="6">
    <source>
        <dbReference type="SAM" id="MobiDB-lite"/>
    </source>
</evidence>
<dbReference type="GO" id="GO:0000398">
    <property type="term" value="P:mRNA splicing, via spliceosome"/>
    <property type="evidence" value="ECO:0000318"/>
    <property type="project" value="GO_Central"/>
</dbReference>
<reference evidence="8" key="1">
    <citation type="submission" date="2009-12" db="EMBL/GenBank/DDBJ databases">
        <title>The Genome Sequence of Anolis carolinensis (Green Anole Lizard).</title>
        <authorList>
            <consortium name="The Genome Sequencing Platform"/>
            <person name="Di Palma F."/>
            <person name="Alfoldi J."/>
            <person name="Heiman D."/>
            <person name="Young S."/>
            <person name="Grabherr M."/>
            <person name="Johnson J."/>
            <person name="Lander E.S."/>
            <person name="Lindblad-Toh K."/>
        </authorList>
    </citation>
    <scope>NUCLEOTIDE SEQUENCE [LARGE SCALE GENOMIC DNA]</scope>
    <source>
        <strain evidence="8">JBL SC #1</strain>
    </source>
</reference>
<dbReference type="PROSITE" id="PS50102">
    <property type="entry name" value="RRM"/>
    <property type="match status" value="1"/>
</dbReference>
<keyword evidence="1 5" id="KW-0694">RNA-binding</keyword>
<dbReference type="HOGENOM" id="CLU_054957_0_0_1"/>
<evidence type="ECO:0000256" key="4">
    <source>
        <dbReference type="ARBA" id="ARBA00075590"/>
    </source>
</evidence>
<dbReference type="FunFam" id="3.30.70.330:FF:000252">
    <property type="entry name" value="RNA binding motif protein 41"/>
    <property type="match status" value="1"/>
</dbReference>
<dbReference type="SUPFAM" id="SSF54928">
    <property type="entry name" value="RNA-binding domain, RBD"/>
    <property type="match status" value="1"/>
</dbReference>
<evidence type="ECO:0000313" key="8">
    <source>
        <dbReference type="Ensembl" id="ENSACAP00000013880.4"/>
    </source>
</evidence>
<protein>
    <recommendedName>
        <fullName evidence="3">RNA-binding protein 41</fullName>
    </recommendedName>
    <alternativeName>
        <fullName evidence="4">RNA-binding motif protein 41</fullName>
    </alternativeName>
</protein>
<evidence type="ECO:0000256" key="5">
    <source>
        <dbReference type="PROSITE-ProRule" id="PRU00176"/>
    </source>
</evidence>
<dbReference type="PANTHER" id="PTHR16105:SF2">
    <property type="entry name" value="RNA-BINDING PROTEIN 41"/>
    <property type="match status" value="1"/>
</dbReference>
<dbReference type="InterPro" id="IPR012677">
    <property type="entry name" value="Nucleotide-bd_a/b_plait_sf"/>
</dbReference>
<reference evidence="8" key="3">
    <citation type="submission" date="2025-09" db="UniProtKB">
        <authorList>
            <consortium name="Ensembl"/>
        </authorList>
    </citation>
    <scope>IDENTIFICATION</scope>
</reference>
<proteinExistence type="predicted"/>
<dbReference type="STRING" id="28377.ENSACAP00000013880"/>
<evidence type="ECO:0000313" key="9">
    <source>
        <dbReference type="Proteomes" id="UP000001646"/>
    </source>
</evidence>
<dbReference type="Bgee" id="ENSACAG00000014146">
    <property type="expression patterns" value="Expressed in skeletal muscle tissue and 10 other cell types or tissues"/>
</dbReference>
<dbReference type="AlphaFoldDB" id="H9GKQ8"/>
<dbReference type="Ensembl" id="ENSACAT00000014164.4">
    <property type="protein sequence ID" value="ENSACAP00000013880.4"/>
    <property type="gene ID" value="ENSACAG00000014146.4"/>
</dbReference>
<comment type="function">
    <text evidence="2">May bind RNA.</text>
</comment>
<dbReference type="InterPro" id="IPR035979">
    <property type="entry name" value="RBD_domain_sf"/>
</dbReference>
<feature type="region of interest" description="Disordered" evidence="6">
    <location>
        <begin position="95"/>
        <end position="115"/>
    </location>
</feature>
<dbReference type="PANTHER" id="PTHR16105">
    <property type="entry name" value="RNA-BINDING REGION-CONTAINING PROTEIN 3"/>
    <property type="match status" value="1"/>
</dbReference>
<evidence type="ECO:0000256" key="3">
    <source>
        <dbReference type="ARBA" id="ARBA00067964"/>
    </source>
</evidence>